<keyword evidence="1" id="KW-0547">Nucleotide-binding</keyword>
<gene>
    <name evidence="5" type="ORF">QQS35_01800</name>
</gene>
<dbReference type="Gene3D" id="2.40.100.10">
    <property type="entry name" value="Cyclophilin-like"/>
    <property type="match status" value="1"/>
</dbReference>
<comment type="caution">
    <text evidence="5">The sequence shown here is derived from an EMBL/GenBank/DDBJ whole genome shotgun (WGS) entry which is preliminary data.</text>
</comment>
<dbReference type="PANTHER" id="PTHR43309">
    <property type="entry name" value="5-OXOPROLINASE SUBUNIT C"/>
    <property type="match status" value="1"/>
</dbReference>
<dbReference type="NCBIfam" id="TIGR00724">
    <property type="entry name" value="urea_amlyse_rel"/>
    <property type="match status" value="1"/>
</dbReference>
<dbReference type="Pfam" id="PF02626">
    <property type="entry name" value="CT_A_B"/>
    <property type="match status" value="1"/>
</dbReference>
<dbReference type="EMBL" id="JASTZU010000012">
    <property type="protein sequence ID" value="MDL4839196.1"/>
    <property type="molecule type" value="Genomic_DNA"/>
</dbReference>
<evidence type="ECO:0000256" key="2">
    <source>
        <dbReference type="ARBA" id="ARBA00022801"/>
    </source>
</evidence>
<keyword evidence="3" id="KW-0067">ATP-binding</keyword>
<evidence type="ECO:0000259" key="4">
    <source>
        <dbReference type="SMART" id="SM00797"/>
    </source>
</evidence>
<dbReference type="InterPro" id="IPR003778">
    <property type="entry name" value="CT_A_B"/>
</dbReference>
<name>A0ABT7L3M6_9BACI</name>
<evidence type="ECO:0000256" key="1">
    <source>
        <dbReference type="ARBA" id="ARBA00022741"/>
    </source>
</evidence>
<sequence>MAIRIIEEGLQTTIQDLGRFGFQSLGFSTNGAIDSKAMRLANILLGNDDNEAVIEMSFIGPSISFESDMVIALTGANMSPKINGKPVLMNKVLAVHAGDSLQLRTGRNGLHTYLSVKGGFNIPPFLNSKSTALNVQVGGYEGRTLKAGDIIPIHTPIKSSNFNWGLGSTIVRYLNMEKPVIHFIEGQQYHWFTDKSIKDFESEIFYTTTQSNRMGYRLTGAKLKLKTKQNLITEATTFGTIQVPANGQPIVLMADSQPTGGYPKIGQVIQADIPKLSQLLPSQGFIFKKCSLEEAQALLYKKEQELNSLRAATQLKWEEWNVCTPSI</sequence>
<dbReference type="SMART" id="SM00797">
    <property type="entry name" value="AHS2"/>
    <property type="match status" value="1"/>
</dbReference>
<keyword evidence="6" id="KW-1185">Reference proteome</keyword>
<dbReference type="PANTHER" id="PTHR43309:SF5">
    <property type="entry name" value="5-OXOPROLINASE SUBUNIT C"/>
    <property type="match status" value="1"/>
</dbReference>
<evidence type="ECO:0000256" key="3">
    <source>
        <dbReference type="ARBA" id="ARBA00022840"/>
    </source>
</evidence>
<protein>
    <submittedName>
        <fullName evidence="5">Biotin-dependent carboxyltransferase family protein</fullName>
    </submittedName>
</protein>
<reference evidence="5 6" key="1">
    <citation type="submission" date="2023-06" db="EMBL/GenBank/DDBJ databases">
        <title>Aquibacillus rhizosphaerae LR5S19.</title>
        <authorList>
            <person name="Sun J.-Q."/>
        </authorList>
    </citation>
    <scope>NUCLEOTIDE SEQUENCE [LARGE SCALE GENOMIC DNA]</scope>
    <source>
        <strain evidence="5 6">LR5S19</strain>
    </source>
</reference>
<dbReference type="RefSeq" id="WP_285930053.1">
    <property type="nucleotide sequence ID" value="NZ_JASTZU010000012.1"/>
</dbReference>
<keyword evidence="2" id="KW-0378">Hydrolase</keyword>
<evidence type="ECO:0000313" key="6">
    <source>
        <dbReference type="Proteomes" id="UP001235343"/>
    </source>
</evidence>
<proteinExistence type="predicted"/>
<accession>A0ABT7L3M6</accession>
<feature type="domain" description="Carboxyltransferase" evidence="4">
    <location>
        <begin position="24"/>
        <end position="305"/>
    </location>
</feature>
<dbReference type="Proteomes" id="UP001235343">
    <property type="component" value="Unassembled WGS sequence"/>
</dbReference>
<dbReference type="InterPro" id="IPR052708">
    <property type="entry name" value="PxpC"/>
</dbReference>
<dbReference type="SUPFAM" id="SSF50891">
    <property type="entry name" value="Cyclophilin-like"/>
    <property type="match status" value="1"/>
</dbReference>
<organism evidence="5 6">
    <name type="scientific">Aquibacillus rhizosphaerae</name>
    <dbReference type="NCBI Taxonomy" id="3051431"/>
    <lineage>
        <taxon>Bacteria</taxon>
        <taxon>Bacillati</taxon>
        <taxon>Bacillota</taxon>
        <taxon>Bacilli</taxon>
        <taxon>Bacillales</taxon>
        <taxon>Bacillaceae</taxon>
        <taxon>Aquibacillus</taxon>
    </lineage>
</organism>
<dbReference type="InterPro" id="IPR029000">
    <property type="entry name" value="Cyclophilin-like_dom_sf"/>
</dbReference>
<evidence type="ECO:0000313" key="5">
    <source>
        <dbReference type="EMBL" id="MDL4839196.1"/>
    </source>
</evidence>